<evidence type="ECO:0000259" key="4">
    <source>
        <dbReference type="PROSITE" id="PS50932"/>
    </source>
</evidence>
<dbReference type="InterPro" id="IPR010982">
    <property type="entry name" value="Lambda_DNA-bd_dom_sf"/>
</dbReference>
<dbReference type="SUPFAM" id="SSF53822">
    <property type="entry name" value="Periplasmic binding protein-like I"/>
    <property type="match status" value="1"/>
</dbReference>
<dbReference type="PANTHER" id="PTHR30146">
    <property type="entry name" value="LACI-RELATED TRANSCRIPTIONAL REPRESSOR"/>
    <property type="match status" value="1"/>
</dbReference>
<name>A0A4Q5N544_9MICO</name>
<dbReference type="InterPro" id="IPR000843">
    <property type="entry name" value="HTH_LacI"/>
</dbReference>
<feature type="domain" description="HTH lacI-type" evidence="4">
    <location>
        <begin position="1"/>
        <end position="53"/>
    </location>
</feature>
<dbReference type="Pfam" id="PF00356">
    <property type="entry name" value="LacI"/>
    <property type="match status" value="1"/>
</dbReference>
<accession>A0A4Q5N544</accession>
<evidence type="ECO:0000256" key="1">
    <source>
        <dbReference type="ARBA" id="ARBA00023015"/>
    </source>
</evidence>
<dbReference type="Gene3D" id="1.10.260.40">
    <property type="entry name" value="lambda repressor-like DNA-binding domains"/>
    <property type="match status" value="1"/>
</dbReference>
<dbReference type="Pfam" id="PF13377">
    <property type="entry name" value="Peripla_BP_3"/>
    <property type="match status" value="1"/>
</dbReference>
<dbReference type="SUPFAM" id="SSF47413">
    <property type="entry name" value="lambda repressor-like DNA-binding domains"/>
    <property type="match status" value="1"/>
</dbReference>
<dbReference type="CDD" id="cd01392">
    <property type="entry name" value="HTH_LacI"/>
    <property type="match status" value="1"/>
</dbReference>
<dbReference type="PANTHER" id="PTHR30146:SF109">
    <property type="entry name" value="HTH-TYPE TRANSCRIPTIONAL REGULATOR GALS"/>
    <property type="match status" value="1"/>
</dbReference>
<evidence type="ECO:0000313" key="5">
    <source>
        <dbReference type="EMBL" id="RYV51181.1"/>
    </source>
</evidence>
<keyword evidence="2" id="KW-0238">DNA-binding</keyword>
<dbReference type="GO" id="GO:0003700">
    <property type="term" value="F:DNA-binding transcription factor activity"/>
    <property type="evidence" value="ECO:0007669"/>
    <property type="project" value="TreeGrafter"/>
</dbReference>
<dbReference type="InterPro" id="IPR046335">
    <property type="entry name" value="LacI/GalR-like_sensor"/>
</dbReference>
<dbReference type="RefSeq" id="WP_130102503.1">
    <property type="nucleotide sequence ID" value="NZ_SDWW01000020.1"/>
</dbReference>
<keyword evidence="1" id="KW-0805">Transcription regulation</keyword>
<dbReference type="InterPro" id="IPR028082">
    <property type="entry name" value="Peripla_BP_I"/>
</dbReference>
<dbReference type="AlphaFoldDB" id="A0A4Q5N544"/>
<dbReference type="PROSITE" id="PS50932">
    <property type="entry name" value="HTH_LACI_2"/>
    <property type="match status" value="1"/>
</dbReference>
<keyword evidence="6" id="KW-1185">Reference proteome</keyword>
<evidence type="ECO:0000256" key="3">
    <source>
        <dbReference type="ARBA" id="ARBA00023163"/>
    </source>
</evidence>
<evidence type="ECO:0000256" key="2">
    <source>
        <dbReference type="ARBA" id="ARBA00023125"/>
    </source>
</evidence>
<dbReference type="GO" id="GO:0000976">
    <property type="term" value="F:transcription cis-regulatory region binding"/>
    <property type="evidence" value="ECO:0007669"/>
    <property type="project" value="TreeGrafter"/>
</dbReference>
<proteinExistence type="predicted"/>
<gene>
    <name evidence="5" type="ORF">EUA98_09825</name>
</gene>
<sequence>MSDVGRLADVSAQTVSRFFTGSGYVRADTRLRIEAAIAELDFRPNHTARNLRTNRTQTVGVLAMGQSNHGLWSILDGLSRSARLADYSLLIAQLDIDIEAPNAFEVVRHTLDGFQSSHVDGIIVSTPFHGTEQLLDHIWDTIPVVSVSGRPWSSADSATADSYAAGLLATQHLTGLGHRRILHLAGPETRIEALDRDRGYRDGLAQAGLEALPLVRGDWTAASGHAAGQAVDPADFTAVFAGNDQMALGFMSALRDRRLHAPQDYSIIGIDDMPDAKYFAPPLSSVFLDFTSLGATAFAMIHERIRTGERLERRVIAPVLVARESTAARQPVA</sequence>
<dbReference type="OrthoDB" id="3227375at2"/>
<dbReference type="SMART" id="SM00354">
    <property type="entry name" value="HTH_LACI"/>
    <property type="match status" value="1"/>
</dbReference>
<reference evidence="5 6" key="1">
    <citation type="submission" date="2019-01" db="EMBL/GenBank/DDBJ databases">
        <title>Novel species of Cellulomonas.</title>
        <authorList>
            <person name="Liu Q."/>
            <person name="Xin Y.-H."/>
        </authorList>
    </citation>
    <scope>NUCLEOTIDE SEQUENCE [LARGE SCALE GENOMIC DNA]</scope>
    <source>
        <strain evidence="5 6">HLT2-17</strain>
    </source>
</reference>
<organism evidence="5 6">
    <name type="scientific">Pengzhenrongella frigida</name>
    <dbReference type="NCBI Taxonomy" id="1259133"/>
    <lineage>
        <taxon>Bacteria</taxon>
        <taxon>Bacillati</taxon>
        <taxon>Actinomycetota</taxon>
        <taxon>Actinomycetes</taxon>
        <taxon>Micrococcales</taxon>
        <taxon>Pengzhenrongella</taxon>
    </lineage>
</organism>
<dbReference type="CDD" id="cd01574">
    <property type="entry name" value="PBP1_LacI"/>
    <property type="match status" value="1"/>
</dbReference>
<keyword evidence="3" id="KW-0804">Transcription</keyword>
<dbReference type="Proteomes" id="UP000293764">
    <property type="component" value="Unassembled WGS sequence"/>
</dbReference>
<protein>
    <submittedName>
        <fullName evidence="5">LacI family transcriptional regulator</fullName>
    </submittedName>
</protein>
<comment type="caution">
    <text evidence="5">The sequence shown here is derived from an EMBL/GenBank/DDBJ whole genome shotgun (WGS) entry which is preliminary data.</text>
</comment>
<dbReference type="Gene3D" id="3.40.50.2300">
    <property type="match status" value="2"/>
</dbReference>
<dbReference type="EMBL" id="SDWW01000020">
    <property type="protein sequence ID" value="RYV51181.1"/>
    <property type="molecule type" value="Genomic_DNA"/>
</dbReference>
<evidence type="ECO:0000313" key="6">
    <source>
        <dbReference type="Proteomes" id="UP000293764"/>
    </source>
</evidence>